<sequence length="161" mass="18809">MPVRLKNSISNFAIKNAIKRPAPAIIPLSGLQRMRERNYYTIRLFCKSTNDRFIVKRMNNNGLEGYWFSESDNGGGRDASVPHRSIPLFDVEIKHYAQELEIIYKSYFKFLLGLLTFKANRDIWSYRFRVWVYSNKRLFRGLCGWLGFRSFACGTRCCAVG</sequence>
<dbReference type="Proteomes" id="UP000320582">
    <property type="component" value="Unassembled WGS sequence"/>
</dbReference>
<name>A0A543KEY8_9RHOB</name>
<proteinExistence type="predicted"/>
<reference evidence="1 2" key="1">
    <citation type="submission" date="2019-06" db="EMBL/GenBank/DDBJ databases">
        <title>Genomic Encyclopedia of Archaeal and Bacterial Type Strains, Phase II (KMG-II): from individual species to whole genera.</title>
        <authorList>
            <person name="Goeker M."/>
        </authorList>
    </citation>
    <scope>NUCLEOTIDE SEQUENCE [LARGE SCALE GENOMIC DNA]</scope>
    <source>
        <strain evidence="1 2">DSM 18423</strain>
    </source>
</reference>
<organism evidence="1 2">
    <name type="scientific">Roseinatronobacter monicus</name>
    <dbReference type="NCBI Taxonomy" id="393481"/>
    <lineage>
        <taxon>Bacteria</taxon>
        <taxon>Pseudomonadati</taxon>
        <taxon>Pseudomonadota</taxon>
        <taxon>Alphaproteobacteria</taxon>
        <taxon>Rhodobacterales</taxon>
        <taxon>Paracoccaceae</taxon>
        <taxon>Roseinatronobacter</taxon>
    </lineage>
</organism>
<gene>
    <name evidence="1" type="ORF">BD293_2275</name>
</gene>
<accession>A0A543KEY8</accession>
<evidence type="ECO:0000313" key="2">
    <source>
        <dbReference type="Proteomes" id="UP000320582"/>
    </source>
</evidence>
<protein>
    <submittedName>
        <fullName evidence="1">Uncharacterized protein</fullName>
    </submittedName>
</protein>
<keyword evidence="2" id="KW-1185">Reference proteome</keyword>
<evidence type="ECO:0000313" key="1">
    <source>
        <dbReference type="EMBL" id="TQM93632.1"/>
    </source>
</evidence>
<dbReference type="EMBL" id="VFPT01000001">
    <property type="protein sequence ID" value="TQM93632.1"/>
    <property type="molecule type" value="Genomic_DNA"/>
</dbReference>
<dbReference type="AlphaFoldDB" id="A0A543KEY8"/>
<comment type="caution">
    <text evidence="1">The sequence shown here is derived from an EMBL/GenBank/DDBJ whole genome shotgun (WGS) entry which is preliminary data.</text>
</comment>